<evidence type="ECO:0000256" key="1">
    <source>
        <dbReference type="SAM" id="MobiDB-lite"/>
    </source>
</evidence>
<gene>
    <name evidence="2" type="ORF">BIY23_02675</name>
</gene>
<sequence>MNNSGYNMSNDSFDGNLLGTSKYFKEYTFNDKTALKGGQQITLGEIQSSTGIVEASKIIKFIENAEVKKNKVLIANPVKSKSLLHYAVNCEGNIDVVKNAIHCVLRSGVDINHEDENNVTPLVYFIRSFDHKRNSSKDFAAFQAVVKLLSIHGASLDKNLIQDVMKNQFHKFIKDPKSEAENFYNSCEHAREELKNNAKNQLDVSDVKNISIHGSCIEIVLDDHAKEIKVSEFLRNEFYRNNGITEFSMLHSGKDKIDGFRSADGTRHYTYAVREGSYEKHLIWYVKGKKCEATLNIDSDGFKLVDFKADQKLKEYSQDELLSANKEVIINGLSLSEIIRENNLEQEMHSNEVIRQSGLYKEKSYNEIANNPSNEVIRQGGLRKEKSHNKIANHPFLHDSKSFKSDNESRDSGAAKIAGFPKRRRSTIREKRKKNNSGQYNPDILKEKEQEFEYKKKVKEYKIPASTEKKLDSVHDTSNKISQNTSLNMHSELKESVGSQAINASVLDDRAWESDINNQENNIKFVDTKENKAEHTTGKFLHNPGEFSPEINNPKSTDANAEQTPEDLLQKDKLEKGMEGLEDTSTEGNLDSVHDTSNKIFQNTSLNVHSELKESLESKAINAPVIDDRAWESDINNQENNIKFVDTKENKVGHTAGKFLHNPGEFSTEINNPESADTNAAQILEDFLQDAVSKLIEELSQPQKTSIRENKEYQDSGEFPTEINNPKSADANAVQILEDFLQDAVSKLIEELSQPHKTSIREDKEYQTKGVNVKGQETQEEQQDYEARRNGLAKWKEHRLQVSVAPITKGVNIKGQETQEEQQVEEYNISSMSEKNVKDVKPQVVDLTQAQRKKLKTISFDDINNEQTKKRLTMDELCDENGSHSTWKKRIEGKDQQLTVKTRERG</sequence>
<evidence type="ECO:0000313" key="2">
    <source>
        <dbReference type="EMBL" id="OEY86731.1"/>
    </source>
</evidence>
<reference evidence="2 3" key="1">
    <citation type="submission" date="2016-09" db="EMBL/GenBank/DDBJ databases">
        <title>Genomic evidence for plant-parasitic nematodes as the earliest Wolbachia hosts.</title>
        <authorList>
            <person name="Brown A.M."/>
            <person name="Wasala S.K."/>
            <person name="Howe D.K."/>
            <person name="Peetz A.B."/>
            <person name="Zasada I.A."/>
            <person name="Denver D.R."/>
        </authorList>
    </citation>
    <scope>NUCLEOTIDE SEQUENCE [LARGE SCALE GENOMIC DNA]</scope>
    <source>
        <strain evidence="3">wPpe</strain>
    </source>
</reference>
<dbReference type="AlphaFoldDB" id="A0A1E7QJT5"/>
<dbReference type="Proteomes" id="UP000175679">
    <property type="component" value="Unassembled WGS sequence"/>
</dbReference>
<feature type="compositionally biased region" description="Basic residues" evidence="1">
    <location>
        <begin position="421"/>
        <end position="435"/>
    </location>
</feature>
<name>A0A1E7QJT5_WOLPI</name>
<evidence type="ECO:0008006" key="4">
    <source>
        <dbReference type="Google" id="ProtNLM"/>
    </source>
</evidence>
<feature type="region of interest" description="Disordered" evidence="1">
    <location>
        <begin position="703"/>
        <end position="726"/>
    </location>
</feature>
<dbReference type="InterPro" id="IPR036770">
    <property type="entry name" value="Ankyrin_rpt-contain_sf"/>
</dbReference>
<feature type="compositionally biased region" description="Polar residues" evidence="1">
    <location>
        <begin position="550"/>
        <end position="563"/>
    </location>
</feature>
<feature type="region of interest" description="Disordered" evidence="1">
    <location>
        <begin position="881"/>
        <end position="906"/>
    </location>
</feature>
<feature type="compositionally biased region" description="Basic and acidic residues" evidence="1">
    <location>
        <begin position="889"/>
        <end position="906"/>
    </location>
</feature>
<feature type="region of interest" description="Disordered" evidence="1">
    <location>
        <begin position="538"/>
        <end position="567"/>
    </location>
</feature>
<evidence type="ECO:0000313" key="3">
    <source>
        <dbReference type="Proteomes" id="UP000175679"/>
    </source>
</evidence>
<feature type="compositionally biased region" description="Basic and acidic residues" evidence="1">
    <location>
        <begin position="396"/>
        <end position="413"/>
    </location>
</feature>
<protein>
    <recommendedName>
        <fullName evidence="4">Ankyrin repeat domain protein</fullName>
    </recommendedName>
</protein>
<organism evidence="2 3">
    <name type="scientific">Wolbachia pipientis</name>
    <dbReference type="NCBI Taxonomy" id="955"/>
    <lineage>
        <taxon>Bacteria</taxon>
        <taxon>Pseudomonadati</taxon>
        <taxon>Pseudomonadota</taxon>
        <taxon>Alphaproteobacteria</taxon>
        <taxon>Rickettsiales</taxon>
        <taxon>Anaplasmataceae</taxon>
        <taxon>Wolbachieae</taxon>
        <taxon>Wolbachia</taxon>
    </lineage>
</organism>
<dbReference type="Gene3D" id="1.25.40.20">
    <property type="entry name" value="Ankyrin repeat-containing domain"/>
    <property type="match status" value="1"/>
</dbReference>
<accession>A0A1E7QJT5</accession>
<dbReference type="EMBL" id="MJMG01000006">
    <property type="protein sequence ID" value="OEY86731.1"/>
    <property type="molecule type" value="Genomic_DNA"/>
</dbReference>
<feature type="region of interest" description="Disordered" evidence="1">
    <location>
        <begin position="391"/>
        <end position="444"/>
    </location>
</feature>
<proteinExistence type="predicted"/>
<comment type="caution">
    <text evidence="2">The sequence shown here is derived from an EMBL/GenBank/DDBJ whole genome shotgun (WGS) entry which is preliminary data.</text>
</comment>
<keyword evidence="3" id="KW-1185">Reference proteome</keyword>